<evidence type="ECO:0000313" key="2">
    <source>
        <dbReference type="WBParaSite" id="mrna-Wban_05692"/>
    </source>
</evidence>
<reference evidence="2" key="3">
    <citation type="submission" date="2024-02" db="UniProtKB">
        <authorList>
            <consortium name="WormBaseParasite"/>
        </authorList>
    </citation>
    <scope>IDENTIFICATION</scope>
    <source>
        <strain evidence="2">pt0022</strain>
    </source>
</reference>
<dbReference type="AlphaFoldDB" id="A0AAF5PUZ2"/>
<sequence>MEIEVSYNFHQIQVEAMMEEYKLLIMELIVSNVKLSLPEDGRNISKKLFMFRLENGQEINLPNE</sequence>
<dbReference type="Proteomes" id="UP000093561">
    <property type="component" value="Unassembled WGS sequence"/>
</dbReference>
<name>A0AAF5PUZ2_WUCBA</name>
<proteinExistence type="predicted"/>
<evidence type="ECO:0000313" key="1">
    <source>
        <dbReference type="Proteomes" id="UP000093561"/>
    </source>
</evidence>
<reference evidence="1" key="2">
    <citation type="journal article" date="2016" name="Mol. Ecol.">
        <title>Population genomics of the filarial nematode parasite Wuchereria bancrofti from mosquitoes.</title>
        <authorList>
            <person name="Small S.T."/>
            <person name="Reimer L.J."/>
            <person name="Tisch D.J."/>
            <person name="King C.L."/>
            <person name="Christensen B.M."/>
            <person name="Siba P.M."/>
            <person name="Kazura J.W."/>
            <person name="Serre D."/>
            <person name="Zimmerman P.A."/>
        </authorList>
    </citation>
    <scope>NUCLEOTIDE SEQUENCE</scope>
    <source>
        <strain evidence="1">pt0022</strain>
    </source>
</reference>
<dbReference type="WBParaSite" id="mrna-Wban_05692">
    <property type="protein sequence ID" value="mrna-Wban_05692"/>
    <property type="gene ID" value="Wban_05692"/>
</dbReference>
<organism evidence="1 2">
    <name type="scientific">Wuchereria bancrofti</name>
    <dbReference type="NCBI Taxonomy" id="6293"/>
    <lineage>
        <taxon>Eukaryota</taxon>
        <taxon>Metazoa</taxon>
        <taxon>Ecdysozoa</taxon>
        <taxon>Nematoda</taxon>
        <taxon>Chromadorea</taxon>
        <taxon>Rhabditida</taxon>
        <taxon>Spirurina</taxon>
        <taxon>Spiruromorpha</taxon>
        <taxon>Filarioidea</taxon>
        <taxon>Onchocercidae</taxon>
        <taxon>Wuchereria</taxon>
    </lineage>
</organism>
<protein>
    <submittedName>
        <fullName evidence="2">Uncharacterized protein</fullName>
    </submittedName>
</protein>
<accession>A0AAF5PUZ2</accession>
<reference evidence="1" key="1">
    <citation type="submission" date="2015-03" db="EMBL/GenBank/DDBJ databases">
        <title>Wuchereria bancrofti Genome Sequencing Papua New Guinea Strain.</title>
        <authorList>
            <person name="Small S.T."/>
            <person name="Serre D."/>
            <person name="Zimmerman P.A."/>
        </authorList>
    </citation>
    <scope>NUCLEOTIDE SEQUENCE [LARGE SCALE GENOMIC DNA]</scope>
    <source>
        <strain evidence="1">pt0022</strain>
    </source>
</reference>